<name>A0AAV2ETK6_9ROSI</name>
<feature type="region of interest" description="Disordered" evidence="1">
    <location>
        <begin position="1"/>
        <end position="28"/>
    </location>
</feature>
<evidence type="ECO:0000256" key="1">
    <source>
        <dbReference type="SAM" id="MobiDB-lite"/>
    </source>
</evidence>
<reference evidence="2 3" key="1">
    <citation type="submission" date="2024-04" db="EMBL/GenBank/DDBJ databases">
        <authorList>
            <person name="Fracassetti M."/>
        </authorList>
    </citation>
    <scope>NUCLEOTIDE SEQUENCE [LARGE SCALE GENOMIC DNA]</scope>
</reference>
<evidence type="ECO:0000313" key="3">
    <source>
        <dbReference type="Proteomes" id="UP001497516"/>
    </source>
</evidence>
<keyword evidence="3" id="KW-1185">Reference proteome</keyword>
<sequence>MQINRGRNSKIKSNLSKTRSKNRKKRSGVIRSMWSHLLRKSMEAALSFRKHVSCGDALRVSTGSLWMLRLTFVGQG</sequence>
<dbReference type="AlphaFoldDB" id="A0AAV2ETK6"/>
<accession>A0AAV2ETK6</accession>
<organism evidence="2 3">
    <name type="scientific">Linum trigynum</name>
    <dbReference type="NCBI Taxonomy" id="586398"/>
    <lineage>
        <taxon>Eukaryota</taxon>
        <taxon>Viridiplantae</taxon>
        <taxon>Streptophyta</taxon>
        <taxon>Embryophyta</taxon>
        <taxon>Tracheophyta</taxon>
        <taxon>Spermatophyta</taxon>
        <taxon>Magnoliopsida</taxon>
        <taxon>eudicotyledons</taxon>
        <taxon>Gunneridae</taxon>
        <taxon>Pentapetalae</taxon>
        <taxon>rosids</taxon>
        <taxon>fabids</taxon>
        <taxon>Malpighiales</taxon>
        <taxon>Linaceae</taxon>
        <taxon>Linum</taxon>
    </lineage>
</organism>
<dbReference type="Proteomes" id="UP001497516">
    <property type="component" value="Chromosome 5"/>
</dbReference>
<protein>
    <submittedName>
        <fullName evidence="2">Uncharacterized protein</fullName>
    </submittedName>
</protein>
<dbReference type="EMBL" id="OZ034818">
    <property type="protein sequence ID" value="CAL1389269.1"/>
    <property type="molecule type" value="Genomic_DNA"/>
</dbReference>
<gene>
    <name evidence="2" type="ORF">LTRI10_LOCUS30140</name>
</gene>
<feature type="compositionally biased region" description="Basic residues" evidence="1">
    <location>
        <begin position="18"/>
        <end position="28"/>
    </location>
</feature>
<proteinExistence type="predicted"/>
<evidence type="ECO:0000313" key="2">
    <source>
        <dbReference type="EMBL" id="CAL1389269.1"/>
    </source>
</evidence>